<organism evidence="1 3">
    <name type="scientific">Mycolicibacterium fortuitum</name>
    <name type="common">Mycobacterium fortuitum</name>
    <dbReference type="NCBI Taxonomy" id="1766"/>
    <lineage>
        <taxon>Bacteria</taxon>
        <taxon>Bacillati</taxon>
        <taxon>Actinomycetota</taxon>
        <taxon>Actinomycetes</taxon>
        <taxon>Mycobacteriales</taxon>
        <taxon>Mycobacteriaceae</taxon>
        <taxon>Mycolicibacterium</taxon>
    </lineage>
</organism>
<evidence type="ECO:0000313" key="2">
    <source>
        <dbReference type="EMBL" id="SUA04536.1"/>
    </source>
</evidence>
<dbReference type="RefSeq" id="WP_154660292.1">
    <property type="nucleotide sequence ID" value="NZ_JARUKS010000130.1"/>
</dbReference>
<sequence>MVGGADVTATLFVVGGSVVTVGVGNVVCVSEDGSGSVVLVDVVVLV</sequence>
<evidence type="ECO:0000313" key="3">
    <source>
        <dbReference type="Proteomes" id="UP000057134"/>
    </source>
</evidence>
<evidence type="ECO:0000313" key="4">
    <source>
        <dbReference type="Proteomes" id="UP000255389"/>
    </source>
</evidence>
<dbReference type="PATRIC" id="fig|1766.6.peg.1107"/>
<evidence type="ECO:0000313" key="1">
    <source>
        <dbReference type="EMBL" id="ALI24973.1"/>
    </source>
</evidence>
<protein>
    <submittedName>
        <fullName evidence="1">Uncharacterized protein</fullName>
    </submittedName>
</protein>
<name>A0A0N9XCL1_MYCFO</name>
<keyword evidence="3" id="KW-1185">Reference proteome</keyword>
<reference evidence="1 3" key="1">
    <citation type="journal article" date="2015" name="MBio">
        <title>Enzymatic Degradation of Phenazines Can Generate Energy and Protect Sensitive Organisms from Toxicity.</title>
        <authorList>
            <person name="Costa K.C."/>
            <person name="Bergkessel M."/>
            <person name="Saunders S."/>
            <person name="Korlach J."/>
            <person name="Newman D.K."/>
        </authorList>
    </citation>
    <scope>NUCLEOTIDE SEQUENCE [LARGE SCALE GENOMIC DNA]</scope>
    <source>
        <strain evidence="1 3">CT6</strain>
    </source>
</reference>
<dbReference type="AlphaFoldDB" id="A0A0N9XCL1"/>
<dbReference type="EMBL" id="UGQY01000004">
    <property type="protein sequence ID" value="SUA04536.1"/>
    <property type="molecule type" value="Genomic_DNA"/>
</dbReference>
<dbReference type="EMBL" id="CP011269">
    <property type="protein sequence ID" value="ALI24973.1"/>
    <property type="molecule type" value="Genomic_DNA"/>
</dbReference>
<dbReference type="Proteomes" id="UP000255389">
    <property type="component" value="Unassembled WGS sequence"/>
</dbReference>
<dbReference type="Proteomes" id="UP000057134">
    <property type="component" value="Chromosome"/>
</dbReference>
<accession>A0A0N9XCL1</accession>
<dbReference type="KEGG" id="mft:XA26_11200"/>
<gene>
    <name evidence="2" type="ORF">NCTC1542_06041</name>
    <name evidence="1" type="ORF">XA26_11200</name>
</gene>
<reference evidence="2 4" key="2">
    <citation type="submission" date="2018-06" db="EMBL/GenBank/DDBJ databases">
        <authorList>
            <consortium name="Pathogen Informatics"/>
            <person name="Doyle S."/>
        </authorList>
    </citation>
    <scope>NUCLEOTIDE SEQUENCE [LARGE SCALE GENOMIC DNA]</scope>
    <source>
        <strain evidence="2 4">NCTC1542</strain>
    </source>
</reference>
<proteinExistence type="predicted"/>